<evidence type="ECO:0000313" key="1">
    <source>
        <dbReference type="EMBL" id="GAA1681673.1"/>
    </source>
</evidence>
<proteinExistence type="predicted"/>
<name>A0ABN2H431_9ACTN</name>
<comment type="caution">
    <text evidence="1">The sequence shown here is derived from an EMBL/GenBank/DDBJ whole genome shotgun (WGS) entry which is preliminary data.</text>
</comment>
<organism evidence="1 2">
    <name type="scientific">Kribbella yunnanensis</name>
    <dbReference type="NCBI Taxonomy" id="190194"/>
    <lineage>
        <taxon>Bacteria</taxon>
        <taxon>Bacillati</taxon>
        <taxon>Actinomycetota</taxon>
        <taxon>Actinomycetes</taxon>
        <taxon>Propionibacteriales</taxon>
        <taxon>Kribbellaceae</taxon>
        <taxon>Kribbella</taxon>
    </lineage>
</organism>
<evidence type="ECO:0000313" key="2">
    <source>
        <dbReference type="Proteomes" id="UP001500280"/>
    </source>
</evidence>
<protein>
    <submittedName>
        <fullName evidence="1">Uncharacterized protein</fullName>
    </submittedName>
</protein>
<dbReference type="RefSeq" id="WP_344150200.1">
    <property type="nucleotide sequence ID" value="NZ_BAAANF010000009.1"/>
</dbReference>
<accession>A0ABN2H431</accession>
<sequence>MTSDDFLHELEAETKAELGALESAVPDVELPVEQWTVDPAEEAMEQASLRSLLAAEKALEE</sequence>
<dbReference type="EMBL" id="BAAANF010000009">
    <property type="protein sequence ID" value="GAA1681673.1"/>
    <property type="molecule type" value="Genomic_DNA"/>
</dbReference>
<reference evidence="1 2" key="1">
    <citation type="journal article" date="2019" name="Int. J. Syst. Evol. Microbiol.">
        <title>The Global Catalogue of Microorganisms (GCM) 10K type strain sequencing project: providing services to taxonomists for standard genome sequencing and annotation.</title>
        <authorList>
            <consortium name="The Broad Institute Genomics Platform"/>
            <consortium name="The Broad Institute Genome Sequencing Center for Infectious Disease"/>
            <person name="Wu L."/>
            <person name="Ma J."/>
        </authorList>
    </citation>
    <scope>NUCLEOTIDE SEQUENCE [LARGE SCALE GENOMIC DNA]</scope>
    <source>
        <strain evidence="1 2">JCM 14307</strain>
    </source>
</reference>
<gene>
    <name evidence="1" type="ORF">GCM10009745_27380</name>
</gene>
<keyword evidence="2" id="KW-1185">Reference proteome</keyword>
<dbReference type="Proteomes" id="UP001500280">
    <property type="component" value="Unassembled WGS sequence"/>
</dbReference>